<organism evidence="2 3">
    <name type="scientific">Lujinxingia vulgaris</name>
    <dbReference type="NCBI Taxonomy" id="2600176"/>
    <lineage>
        <taxon>Bacteria</taxon>
        <taxon>Deltaproteobacteria</taxon>
        <taxon>Bradymonadales</taxon>
        <taxon>Lujinxingiaceae</taxon>
        <taxon>Lujinxingia</taxon>
    </lineage>
</organism>
<feature type="transmembrane region" description="Helical" evidence="1">
    <location>
        <begin position="351"/>
        <end position="373"/>
    </location>
</feature>
<dbReference type="AlphaFoldDB" id="A0A5C6XK86"/>
<keyword evidence="1" id="KW-1133">Transmembrane helix</keyword>
<dbReference type="EMBL" id="VOSL01000014">
    <property type="protein sequence ID" value="TXD42709.1"/>
    <property type="molecule type" value="Genomic_DNA"/>
</dbReference>
<keyword evidence="1" id="KW-0812">Transmembrane</keyword>
<feature type="transmembrane region" description="Helical" evidence="1">
    <location>
        <begin position="316"/>
        <end position="339"/>
    </location>
</feature>
<accession>A0A5C6XK86</accession>
<feature type="transmembrane region" description="Helical" evidence="1">
    <location>
        <begin position="77"/>
        <end position="97"/>
    </location>
</feature>
<evidence type="ECO:0000313" key="3">
    <source>
        <dbReference type="Proteomes" id="UP000321046"/>
    </source>
</evidence>
<sequence>MRTWVLSTNTRVAAGALRAGDKVEVVMQAMIGRFLQNFGAMALQAARRHPLEVAMGLGVATLLSGGVEQLWEDELVVAWSLTAVPALMWVFLASYLHTLKALKVGWRVALSVVGLGIWSGWASALRSELVIADLWRVGLASVGLGALLMVVPLMARQHGVGERLQAWRATQRLVLSGGMSAMYLGALWVGLALAVRSVSMLFDLGVEGELYAHLAAWIFAPGFVWMLAARTDVIFAFEQEVGAEALPWVQRLGFYLTLPLVSVYLFITYIYAIRVLVVGEAPSNVLSPLILGAGMLMWLSLEQVEAMRRRGGYEILVRVVDALPVMVGPTVPLAIWAVFERIGQYGWTEFRYVRLLALGVLLAICAVGAVSYVRRRPMGLWMVPAVMAAGAFVGTLGPVSAPAVAERSQVARLQREASALGVLDAQGAIDVDRLYGVLSLGGYEVAKLAYYVDEHFGHDALTPFVPADLSDEERESWERRLWRARWESSGEEQGWRVVNMSANGLPFEVASPATVYRFNHVVHQEGGESYLQTSPDVQVTMLAEGASLVVKKGSGRWQADLSEQVAAARKSASFDELTPRLRRVLLVDEGGERRGELVLDELTLQISEVEALARLKRANGVLIVDR</sequence>
<feature type="transmembrane region" description="Helical" evidence="1">
    <location>
        <begin position="285"/>
        <end position="304"/>
    </location>
</feature>
<reference evidence="2 3" key="1">
    <citation type="submission" date="2019-08" db="EMBL/GenBank/DDBJ databases">
        <title>Bradymonadales sp. TMQ2.</title>
        <authorList>
            <person name="Liang Q."/>
        </authorList>
    </citation>
    <scope>NUCLEOTIDE SEQUENCE [LARGE SCALE GENOMIC DNA]</scope>
    <source>
        <strain evidence="2 3">TMQ2</strain>
    </source>
</reference>
<keyword evidence="1" id="KW-0472">Membrane</keyword>
<feature type="transmembrane region" description="Helical" evidence="1">
    <location>
        <begin position="380"/>
        <end position="399"/>
    </location>
</feature>
<evidence type="ECO:0000256" key="1">
    <source>
        <dbReference type="SAM" id="Phobius"/>
    </source>
</evidence>
<proteinExistence type="predicted"/>
<name>A0A5C6XK86_9DELT</name>
<evidence type="ECO:0000313" key="2">
    <source>
        <dbReference type="EMBL" id="TXD42709.1"/>
    </source>
</evidence>
<comment type="caution">
    <text evidence="2">The sequence shown here is derived from an EMBL/GenBank/DDBJ whole genome shotgun (WGS) entry which is preliminary data.</text>
</comment>
<feature type="transmembrane region" description="Helical" evidence="1">
    <location>
        <begin position="173"/>
        <end position="198"/>
    </location>
</feature>
<protein>
    <submittedName>
        <fullName evidence="2">DUF4153 domain-containing protein</fullName>
    </submittedName>
</protein>
<feature type="transmembrane region" description="Helical" evidence="1">
    <location>
        <begin position="104"/>
        <end position="122"/>
    </location>
</feature>
<feature type="transmembrane region" description="Helical" evidence="1">
    <location>
        <begin position="252"/>
        <end position="273"/>
    </location>
</feature>
<dbReference type="Proteomes" id="UP000321046">
    <property type="component" value="Unassembled WGS sequence"/>
</dbReference>
<gene>
    <name evidence="2" type="ORF">FRC96_03315</name>
</gene>
<feature type="transmembrane region" description="Helical" evidence="1">
    <location>
        <begin position="51"/>
        <end position="71"/>
    </location>
</feature>
<feature type="transmembrane region" description="Helical" evidence="1">
    <location>
        <begin position="210"/>
        <end position="231"/>
    </location>
</feature>
<dbReference type="OrthoDB" id="9809196at2"/>
<feature type="transmembrane region" description="Helical" evidence="1">
    <location>
        <begin position="134"/>
        <end position="153"/>
    </location>
</feature>